<reference evidence="4 5" key="1">
    <citation type="submission" date="2019-03" db="EMBL/GenBank/DDBJ databases">
        <title>Sequencing 25 genomes of Wallemia mellicola.</title>
        <authorList>
            <person name="Gostincar C."/>
        </authorList>
    </citation>
    <scope>NUCLEOTIDE SEQUENCE [LARGE SCALE GENOMIC DNA]</scope>
    <source>
        <strain evidence="3 4">EXF-1262</strain>
        <strain evidence="2 5">EXF-6152</strain>
    </source>
</reference>
<organism evidence="2 5">
    <name type="scientific">Wallemia mellicola</name>
    <dbReference type="NCBI Taxonomy" id="1708541"/>
    <lineage>
        <taxon>Eukaryota</taxon>
        <taxon>Fungi</taxon>
        <taxon>Dikarya</taxon>
        <taxon>Basidiomycota</taxon>
        <taxon>Wallemiomycotina</taxon>
        <taxon>Wallemiomycetes</taxon>
        <taxon>Wallemiales</taxon>
        <taxon>Wallemiaceae</taxon>
        <taxon>Wallemia</taxon>
    </lineage>
</organism>
<evidence type="ECO:0000313" key="2">
    <source>
        <dbReference type="EMBL" id="TIB82779.1"/>
    </source>
</evidence>
<dbReference type="GO" id="GO:0051721">
    <property type="term" value="F:protein phosphatase 2A binding"/>
    <property type="evidence" value="ECO:0007669"/>
    <property type="project" value="TreeGrafter"/>
</dbReference>
<comment type="caution">
    <text evidence="2">The sequence shown here is derived from an EMBL/GenBank/DDBJ whole genome shotgun (WGS) entry which is preliminary data.</text>
</comment>
<dbReference type="GO" id="GO:0009966">
    <property type="term" value="P:regulation of signal transduction"/>
    <property type="evidence" value="ECO:0007669"/>
    <property type="project" value="InterPro"/>
</dbReference>
<dbReference type="GO" id="GO:0005829">
    <property type="term" value="C:cytosol"/>
    <property type="evidence" value="ECO:0007669"/>
    <property type="project" value="TreeGrafter"/>
</dbReference>
<evidence type="ECO:0000256" key="1">
    <source>
        <dbReference type="SAM" id="MobiDB-lite"/>
    </source>
</evidence>
<evidence type="ECO:0000313" key="4">
    <source>
        <dbReference type="Proteomes" id="UP000307169"/>
    </source>
</evidence>
<evidence type="ECO:0008006" key="6">
    <source>
        <dbReference type="Google" id="ProtNLM"/>
    </source>
</evidence>
<protein>
    <recommendedName>
        <fullName evidence="6">TAP42-like protein</fullName>
    </recommendedName>
</protein>
<sequence length="359" mass="41121">MSSQSTKAIFKQTVKKFENNLDDSESIEQLELINRRLLATSYSNEEYTEISNNRLRYYTSYYVLAELYNRKRSHDPHNRLSNINKSIEAFNTFIEQLDSIQLETEKAVPFAESNNNTLDPSARRELKIAQYKKEKELETKMLEYKELISDSPEEGVFSTMFNKPSDEEEDEDDDEVVRDYIIRLLIYLASQATKQLQSSQMELELLKNIPTQTSDSDNRSATSSNPTDRTWKLDTPIDKQSLLDKNGKPMRPFTIMPAGSRTTRQQMSEGVFQHSHRLPTMTIDEYLQGEADRGNIIEGGGPASENQPTSKEQLQLDTEYDGTASAEAAQEKQRVDGENWARYTEEVEKGSGNKMSNIG</sequence>
<dbReference type="Gene3D" id="1.25.40.540">
    <property type="entry name" value="TAP42-like family"/>
    <property type="match status" value="1"/>
</dbReference>
<feature type="region of interest" description="Disordered" evidence="1">
    <location>
        <begin position="319"/>
        <end position="359"/>
    </location>
</feature>
<dbReference type="AlphaFoldDB" id="A0A4T0MHJ8"/>
<feature type="region of interest" description="Disordered" evidence="1">
    <location>
        <begin position="209"/>
        <end position="234"/>
    </location>
</feature>
<evidence type="ECO:0000313" key="5">
    <source>
        <dbReference type="Proteomes" id="UP000310685"/>
    </source>
</evidence>
<proteinExistence type="predicted"/>
<dbReference type="GO" id="GO:0035303">
    <property type="term" value="P:regulation of dephosphorylation"/>
    <property type="evidence" value="ECO:0007669"/>
    <property type="project" value="TreeGrafter"/>
</dbReference>
<accession>A0A4T0MHJ8</accession>
<dbReference type="EMBL" id="SPRH01000026">
    <property type="protein sequence ID" value="TIB99960.1"/>
    <property type="molecule type" value="Genomic_DNA"/>
</dbReference>
<evidence type="ECO:0000313" key="3">
    <source>
        <dbReference type="EMBL" id="TIB99960.1"/>
    </source>
</evidence>
<name>A0A4T0MHJ8_9BASI</name>
<dbReference type="InterPro" id="IPR038511">
    <property type="entry name" value="TAP42/TAP46-like_sf"/>
</dbReference>
<dbReference type="PANTHER" id="PTHR10933:SF9">
    <property type="entry name" value="IMMUNOGLOBULIN-BINDING PROTEIN 1"/>
    <property type="match status" value="1"/>
</dbReference>
<feature type="compositionally biased region" description="Basic and acidic residues" evidence="1">
    <location>
        <begin position="329"/>
        <end position="351"/>
    </location>
</feature>
<gene>
    <name evidence="3" type="ORF">E3Q17_02424</name>
    <name evidence="2" type="ORF">E3Q22_00053</name>
</gene>
<dbReference type="InterPro" id="IPR007304">
    <property type="entry name" value="TAP46-like"/>
</dbReference>
<dbReference type="PANTHER" id="PTHR10933">
    <property type="entry name" value="IMMUNOGLOBULIN-BINDING PROTEIN 1"/>
    <property type="match status" value="1"/>
</dbReference>
<feature type="compositionally biased region" description="Polar residues" evidence="1">
    <location>
        <begin position="209"/>
        <end position="228"/>
    </location>
</feature>
<dbReference type="Pfam" id="PF04177">
    <property type="entry name" value="TAP42"/>
    <property type="match status" value="1"/>
</dbReference>
<dbReference type="EMBL" id="SPRC01000001">
    <property type="protein sequence ID" value="TIB82779.1"/>
    <property type="molecule type" value="Genomic_DNA"/>
</dbReference>
<dbReference type="Proteomes" id="UP000310685">
    <property type="component" value="Unassembled WGS sequence"/>
</dbReference>
<dbReference type="Proteomes" id="UP000307169">
    <property type="component" value="Unassembled WGS sequence"/>
</dbReference>